<sequence length="48" mass="5216">MGVDFLRQGSLLEQGSALENRLASKLRDSASTEAAFAPKLTFYLLEGI</sequence>
<proteinExistence type="predicted"/>
<evidence type="ECO:0000313" key="2">
    <source>
        <dbReference type="Proteomes" id="UP000028782"/>
    </source>
</evidence>
<evidence type="ECO:0000313" key="1">
    <source>
        <dbReference type="EMBL" id="AIJ47228.1"/>
    </source>
</evidence>
<name>A0A076PNB8_COMTE</name>
<accession>A0A076PNB8</accession>
<gene>
    <name evidence="1" type="ORF">O987_15580</name>
</gene>
<dbReference type="KEGG" id="ctes:O987_15580"/>
<dbReference type="Proteomes" id="UP000028782">
    <property type="component" value="Chromosome"/>
</dbReference>
<dbReference type="EMBL" id="CP006704">
    <property type="protein sequence ID" value="AIJ47228.1"/>
    <property type="molecule type" value="Genomic_DNA"/>
</dbReference>
<dbReference type="AlphaFoldDB" id="A0A076PNB8"/>
<protein>
    <submittedName>
        <fullName evidence="1">Uncharacterized protein</fullName>
    </submittedName>
</protein>
<organism evidence="1 2">
    <name type="scientific">Comamonas testosteroni TK102</name>
    <dbReference type="NCBI Taxonomy" id="1392005"/>
    <lineage>
        <taxon>Bacteria</taxon>
        <taxon>Pseudomonadati</taxon>
        <taxon>Pseudomonadota</taxon>
        <taxon>Betaproteobacteria</taxon>
        <taxon>Burkholderiales</taxon>
        <taxon>Comamonadaceae</taxon>
        <taxon>Comamonas</taxon>
    </lineage>
</organism>
<dbReference type="HOGENOM" id="CLU_3151678_0_0_4"/>
<reference evidence="1 2" key="1">
    <citation type="journal article" date="2014" name="Genome Announc.">
        <title>Complete Genome Sequence of Polychlorinated Biphenyl Degrader Comamonas testosteroni TK102 (NBRC 109938).</title>
        <authorList>
            <person name="Fukuda K."/>
            <person name="Hosoyama A."/>
            <person name="Tsuchikane K."/>
            <person name="Ohji S."/>
            <person name="Yamazoe A."/>
            <person name="Fujita N."/>
            <person name="Shintani M."/>
            <person name="Kimbara K."/>
        </authorList>
    </citation>
    <scope>NUCLEOTIDE SEQUENCE [LARGE SCALE GENOMIC DNA]</scope>
    <source>
        <strain evidence="1">TK102</strain>
    </source>
</reference>